<feature type="active site" evidence="16">
    <location>
        <position position="333"/>
    </location>
</feature>
<dbReference type="NCBIfam" id="NF000755">
    <property type="entry name" value="PRK00046.1"/>
    <property type="match status" value="1"/>
</dbReference>
<comment type="pathway">
    <text evidence="4 16">Cell wall biogenesis; peptidoglycan biosynthesis.</text>
</comment>
<evidence type="ECO:0000256" key="5">
    <source>
        <dbReference type="ARBA" id="ARBA00022490"/>
    </source>
</evidence>
<dbReference type="PROSITE" id="PS51387">
    <property type="entry name" value="FAD_PCMH"/>
    <property type="match status" value="1"/>
</dbReference>
<evidence type="ECO:0000256" key="15">
    <source>
        <dbReference type="ARBA" id="ARBA00048914"/>
    </source>
</evidence>
<dbReference type="SUPFAM" id="SSF56176">
    <property type="entry name" value="FAD-binding/transporter-associated domain-like"/>
    <property type="match status" value="1"/>
</dbReference>
<proteinExistence type="inferred from homology"/>
<evidence type="ECO:0000256" key="11">
    <source>
        <dbReference type="ARBA" id="ARBA00022984"/>
    </source>
</evidence>
<dbReference type="InterPro" id="IPR011601">
    <property type="entry name" value="MurB_C"/>
</dbReference>
<keyword evidence="6 16" id="KW-0132">Cell division</keyword>
<dbReference type="GO" id="GO:0051301">
    <property type="term" value="P:cell division"/>
    <property type="evidence" value="ECO:0007669"/>
    <property type="project" value="UniProtKB-KW"/>
</dbReference>
<comment type="function">
    <text evidence="2 16">Cell wall formation.</text>
</comment>
<dbReference type="EMBL" id="MGJD01000019">
    <property type="protein sequence ID" value="OGN00566.1"/>
    <property type="molecule type" value="Genomic_DNA"/>
</dbReference>
<evidence type="ECO:0000256" key="1">
    <source>
        <dbReference type="ARBA" id="ARBA00001974"/>
    </source>
</evidence>
<dbReference type="GO" id="GO:0005829">
    <property type="term" value="C:cytosol"/>
    <property type="evidence" value="ECO:0007669"/>
    <property type="project" value="TreeGrafter"/>
</dbReference>
<evidence type="ECO:0000256" key="14">
    <source>
        <dbReference type="ARBA" id="ARBA00023316"/>
    </source>
</evidence>
<dbReference type="InterPro" id="IPR036635">
    <property type="entry name" value="MurB_C_sf"/>
</dbReference>
<gene>
    <name evidence="16" type="primary">murB</name>
    <name evidence="18" type="ORF">A2650_03110</name>
</gene>
<dbReference type="GO" id="GO:0071949">
    <property type="term" value="F:FAD binding"/>
    <property type="evidence" value="ECO:0007669"/>
    <property type="project" value="InterPro"/>
</dbReference>
<evidence type="ECO:0000256" key="8">
    <source>
        <dbReference type="ARBA" id="ARBA00022827"/>
    </source>
</evidence>
<dbReference type="Gene3D" id="3.30.465.10">
    <property type="match status" value="1"/>
</dbReference>
<dbReference type="AlphaFoldDB" id="A0A1F8EKK5"/>
<organism evidence="18 19">
    <name type="scientific">Candidatus Yanofskybacteria bacterium RIFCSPHIGHO2_01_FULL_41_53</name>
    <dbReference type="NCBI Taxonomy" id="1802663"/>
    <lineage>
        <taxon>Bacteria</taxon>
        <taxon>Candidatus Yanofskyibacteriota</taxon>
    </lineage>
</organism>
<reference evidence="18 19" key="1">
    <citation type="journal article" date="2016" name="Nat. Commun.">
        <title>Thousands of microbial genomes shed light on interconnected biogeochemical processes in an aquifer system.</title>
        <authorList>
            <person name="Anantharaman K."/>
            <person name="Brown C.T."/>
            <person name="Hug L.A."/>
            <person name="Sharon I."/>
            <person name="Castelle C.J."/>
            <person name="Probst A.J."/>
            <person name="Thomas B.C."/>
            <person name="Singh A."/>
            <person name="Wilkins M.J."/>
            <person name="Karaoz U."/>
            <person name="Brodie E.L."/>
            <person name="Williams K.H."/>
            <person name="Hubbard S.S."/>
            <person name="Banfield J.F."/>
        </authorList>
    </citation>
    <scope>NUCLEOTIDE SEQUENCE [LARGE SCALE GENOMIC DNA]</scope>
</reference>
<dbReference type="PANTHER" id="PTHR21071:SF4">
    <property type="entry name" value="UDP-N-ACETYLENOLPYRUVOYLGLUCOSAMINE REDUCTASE"/>
    <property type="match status" value="1"/>
</dbReference>
<feature type="domain" description="FAD-binding PCMH-type" evidence="17">
    <location>
        <begin position="16"/>
        <end position="188"/>
    </location>
</feature>
<dbReference type="UniPathway" id="UPA00219"/>
<comment type="caution">
    <text evidence="18">The sequence shown here is derived from an EMBL/GenBank/DDBJ whole genome shotgun (WGS) entry which is preliminary data.</text>
</comment>
<evidence type="ECO:0000256" key="12">
    <source>
        <dbReference type="ARBA" id="ARBA00023002"/>
    </source>
</evidence>
<dbReference type="Gene3D" id="3.30.43.10">
    <property type="entry name" value="Uridine Diphospho-n-acetylenolpyruvylglucosamine Reductase, domain 2"/>
    <property type="match status" value="1"/>
</dbReference>
<keyword evidence="11 16" id="KW-0573">Peptidoglycan synthesis</keyword>
<feature type="active site" description="Proton donor" evidence="16">
    <location>
        <position position="237"/>
    </location>
</feature>
<accession>A0A1F8EKK5</accession>
<evidence type="ECO:0000256" key="2">
    <source>
        <dbReference type="ARBA" id="ARBA00003921"/>
    </source>
</evidence>
<dbReference type="Proteomes" id="UP000177117">
    <property type="component" value="Unassembled WGS sequence"/>
</dbReference>
<dbReference type="GO" id="GO:0071555">
    <property type="term" value="P:cell wall organization"/>
    <property type="evidence" value="ECO:0007669"/>
    <property type="project" value="UniProtKB-KW"/>
</dbReference>
<dbReference type="PANTHER" id="PTHR21071">
    <property type="entry name" value="UDP-N-ACETYLENOLPYRUVOYLGLUCOSAMINE REDUCTASE"/>
    <property type="match status" value="1"/>
</dbReference>
<comment type="cofactor">
    <cofactor evidence="1 16">
        <name>FAD</name>
        <dbReference type="ChEBI" id="CHEBI:57692"/>
    </cofactor>
</comment>
<keyword evidence="7 16" id="KW-0285">Flavoprotein</keyword>
<evidence type="ECO:0000256" key="16">
    <source>
        <dbReference type="HAMAP-Rule" id="MF_00037"/>
    </source>
</evidence>
<comment type="catalytic activity">
    <reaction evidence="15 16">
        <text>UDP-N-acetyl-alpha-D-muramate + NADP(+) = UDP-N-acetyl-3-O-(1-carboxyvinyl)-alpha-D-glucosamine + NADPH + H(+)</text>
        <dbReference type="Rhea" id="RHEA:12248"/>
        <dbReference type="ChEBI" id="CHEBI:15378"/>
        <dbReference type="ChEBI" id="CHEBI:57783"/>
        <dbReference type="ChEBI" id="CHEBI:58349"/>
        <dbReference type="ChEBI" id="CHEBI:68483"/>
        <dbReference type="ChEBI" id="CHEBI:70757"/>
        <dbReference type="EC" id="1.3.1.98"/>
    </reaction>
</comment>
<sequence>MKFQKNVNLAKYTSFHVGGSAQYFGMVRNREDLREAFKFARRKNLKVLVLGGGSNTLLPDKKLARLVLKIAIRGLKFYRTAGRTFVYAGSGKNWDLVVAEAVKKNLGGIENLSLIPGTVGGAIYQNIGAYGAEMKNVLESVEVFDLETGKIKILSNKACQFAYRNSIFQSKAGRNLVILGAVLRLNRYIEPNLKYPDLASYFDGKKNVAIEEIRRAVIEIRKSKLIYPTKNIGTAGSFFKNPIVIKPRYSELKNKFPDIKASAIGSGHLKLSAGQLIEKAGWKGSRLANVGVSDKHALVLVSYRNAKAKEIVSLAKKIQASVKNKFGIKLKPEVRIIT</sequence>
<keyword evidence="9 16" id="KW-0521">NADP</keyword>
<evidence type="ECO:0000256" key="3">
    <source>
        <dbReference type="ARBA" id="ARBA00004496"/>
    </source>
</evidence>
<dbReference type="NCBIfam" id="NF010478">
    <property type="entry name" value="PRK13903.1"/>
    <property type="match status" value="1"/>
</dbReference>
<evidence type="ECO:0000313" key="18">
    <source>
        <dbReference type="EMBL" id="OGN00566.1"/>
    </source>
</evidence>
<evidence type="ECO:0000256" key="4">
    <source>
        <dbReference type="ARBA" id="ARBA00004752"/>
    </source>
</evidence>
<evidence type="ECO:0000256" key="13">
    <source>
        <dbReference type="ARBA" id="ARBA00023306"/>
    </source>
</evidence>
<evidence type="ECO:0000256" key="7">
    <source>
        <dbReference type="ARBA" id="ARBA00022630"/>
    </source>
</evidence>
<dbReference type="InterPro" id="IPR016169">
    <property type="entry name" value="FAD-bd_PCMH_sub2"/>
</dbReference>
<feature type="active site" evidence="16">
    <location>
        <position position="164"/>
    </location>
</feature>
<keyword evidence="13 16" id="KW-0131">Cell cycle</keyword>
<keyword evidence="10 16" id="KW-0133">Cell shape</keyword>
<dbReference type="Gene3D" id="3.90.78.10">
    <property type="entry name" value="UDP-N-acetylenolpyruvoylglucosamine reductase, C-terminal domain"/>
    <property type="match status" value="1"/>
</dbReference>
<keyword evidence="14 16" id="KW-0961">Cell wall biogenesis/degradation</keyword>
<dbReference type="InterPro" id="IPR036318">
    <property type="entry name" value="FAD-bd_PCMH-like_sf"/>
</dbReference>
<comment type="subcellular location">
    <subcellularLocation>
        <location evidence="3 16">Cytoplasm</location>
    </subcellularLocation>
</comment>
<dbReference type="InterPro" id="IPR003170">
    <property type="entry name" value="MurB"/>
</dbReference>
<dbReference type="Pfam" id="PF01565">
    <property type="entry name" value="FAD_binding_4"/>
    <property type="match status" value="1"/>
</dbReference>
<dbReference type="GO" id="GO:0009252">
    <property type="term" value="P:peptidoglycan biosynthetic process"/>
    <property type="evidence" value="ECO:0007669"/>
    <property type="project" value="UniProtKB-UniRule"/>
</dbReference>
<dbReference type="Pfam" id="PF02873">
    <property type="entry name" value="MurB_C"/>
    <property type="match status" value="1"/>
</dbReference>
<evidence type="ECO:0000256" key="10">
    <source>
        <dbReference type="ARBA" id="ARBA00022960"/>
    </source>
</evidence>
<evidence type="ECO:0000259" key="17">
    <source>
        <dbReference type="PROSITE" id="PS51387"/>
    </source>
</evidence>
<dbReference type="HAMAP" id="MF_00037">
    <property type="entry name" value="MurB"/>
    <property type="match status" value="1"/>
</dbReference>
<evidence type="ECO:0000256" key="9">
    <source>
        <dbReference type="ARBA" id="ARBA00022857"/>
    </source>
</evidence>
<evidence type="ECO:0000256" key="6">
    <source>
        <dbReference type="ARBA" id="ARBA00022618"/>
    </source>
</evidence>
<evidence type="ECO:0000313" key="19">
    <source>
        <dbReference type="Proteomes" id="UP000177117"/>
    </source>
</evidence>
<dbReference type="NCBIfam" id="TIGR00179">
    <property type="entry name" value="murB"/>
    <property type="match status" value="1"/>
</dbReference>
<keyword evidence="8 16" id="KW-0274">FAD</keyword>
<keyword evidence="12 16" id="KW-0560">Oxidoreductase</keyword>
<dbReference type="GO" id="GO:0008360">
    <property type="term" value="P:regulation of cell shape"/>
    <property type="evidence" value="ECO:0007669"/>
    <property type="project" value="UniProtKB-KW"/>
</dbReference>
<comment type="similarity">
    <text evidence="16">Belongs to the MurB family.</text>
</comment>
<keyword evidence="5 16" id="KW-0963">Cytoplasm</keyword>
<name>A0A1F8EKK5_9BACT</name>
<dbReference type="GO" id="GO:0008762">
    <property type="term" value="F:UDP-N-acetylmuramate dehydrogenase activity"/>
    <property type="evidence" value="ECO:0007669"/>
    <property type="project" value="UniProtKB-UniRule"/>
</dbReference>
<dbReference type="InterPro" id="IPR006094">
    <property type="entry name" value="Oxid_FAD_bind_N"/>
</dbReference>
<dbReference type="EC" id="1.3.1.98" evidence="16"/>
<protein>
    <recommendedName>
        <fullName evidence="16">UDP-N-acetylenolpyruvoylglucosamine reductase</fullName>
        <ecNumber evidence="16">1.3.1.98</ecNumber>
    </recommendedName>
    <alternativeName>
        <fullName evidence="16">UDP-N-acetylmuramate dehydrogenase</fullName>
    </alternativeName>
</protein>
<dbReference type="InterPro" id="IPR016167">
    <property type="entry name" value="FAD-bd_PCMH_sub1"/>
</dbReference>
<dbReference type="SUPFAM" id="SSF56194">
    <property type="entry name" value="Uridine diphospho-N-Acetylenolpyruvylglucosamine reductase, MurB, C-terminal domain"/>
    <property type="match status" value="1"/>
</dbReference>
<dbReference type="InterPro" id="IPR016166">
    <property type="entry name" value="FAD-bd_PCMH"/>
</dbReference>